<proteinExistence type="inferred from homology"/>
<organism evidence="7 8">
    <name type="scientific">Candidatus Gottesmanbacteria bacterium RIFCSPHIGHO2_02_FULL_40_13</name>
    <dbReference type="NCBI Taxonomy" id="1798384"/>
    <lineage>
        <taxon>Bacteria</taxon>
        <taxon>Candidatus Gottesmaniibacteriota</taxon>
    </lineage>
</organism>
<dbReference type="PROSITE" id="PS00482">
    <property type="entry name" value="DIHYDROOROTASE_1"/>
    <property type="match status" value="1"/>
</dbReference>
<evidence type="ECO:0000259" key="6">
    <source>
        <dbReference type="Pfam" id="PF01979"/>
    </source>
</evidence>
<accession>A0A1F6AAA1</accession>
<evidence type="ECO:0000256" key="2">
    <source>
        <dbReference type="ARBA" id="ARBA00002368"/>
    </source>
</evidence>
<dbReference type="GO" id="GO:0004038">
    <property type="term" value="F:allantoinase activity"/>
    <property type="evidence" value="ECO:0007669"/>
    <property type="project" value="TreeGrafter"/>
</dbReference>
<dbReference type="Pfam" id="PF01979">
    <property type="entry name" value="Amidohydro_1"/>
    <property type="match status" value="1"/>
</dbReference>
<comment type="function">
    <text evidence="2">Catalyzes the reversible cyclization of carbamoyl aspartate to dihydroorotate.</text>
</comment>
<keyword evidence="4" id="KW-0479">Metal-binding</keyword>
<dbReference type="GO" id="GO:0005737">
    <property type="term" value="C:cytoplasm"/>
    <property type="evidence" value="ECO:0007669"/>
    <property type="project" value="TreeGrafter"/>
</dbReference>
<reference evidence="7 8" key="1">
    <citation type="journal article" date="2016" name="Nat. Commun.">
        <title>Thousands of microbial genomes shed light on interconnected biogeochemical processes in an aquifer system.</title>
        <authorList>
            <person name="Anantharaman K."/>
            <person name="Brown C.T."/>
            <person name="Hug L.A."/>
            <person name="Sharon I."/>
            <person name="Castelle C.J."/>
            <person name="Probst A.J."/>
            <person name="Thomas B.C."/>
            <person name="Singh A."/>
            <person name="Wilkins M.J."/>
            <person name="Karaoz U."/>
            <person name="Brodie E.L."/>
            <person name="Williams K.H."/>
            <person name="Hubbard S.S."/>
            <person name="Banfield J.F."/>
        </authorList>
    </citation>
    <scope>NUCLEOTIDE SEQUENCE [LARGE SCALE GENOMIC DNA]</scope>
</reference>
<dbReference type="InterPro" id="IPR006680">
    <property type="entry name" value="Amidohydro-rel"/>
</dbReference>
<dbReference type="Proteomes" id="UP000177092">
    <property type="component" value="Unassembled WGS sequence"/>
</dbReference>
<comment type="similarity">
    <text evidence="3">Belongs to the metallo-dependent hydrolases superfamily. DHOase family. Class I DHOase subfamily.</text>
</comment>
<evidence type="ECO:0000313" key="8">
    <source>
        <dbReference type="Proteomes" id="UP000177092"/>
    </source>
</evidence>
<dbReference type="SUPFAM" id="SSF51338">
    <property type="entry name" value="Composite domain of metallo-dependent hydrolases"/>
    <property type="match status" value="1"/>
</dbReference>
<dbReference type="InterPro" id="IPR011059">
    <property type="entry name" value="Metal-dep_hydrolase_composite"/>
</dbReference>
<evidence type="ECO:0000313" key="7">
    <source>
        <dbReference type="EMBL" id="OGG21655.1"/>
    </source>
</evidence>
<dbReference type="GO" id="GO:0046872">
    <property type="term" value="F:metal ion binding"/>
    <property type="evidence" value="ECO:0007669"/>
    <property type="project" value="UniProtKB-KW"/>
</dbReference>
<comment type="cofactor">
    <cofactor evidence="1">
        <name>Zn(2+)</name>
        <dbReference type="ChEBI" id="CHEBI:29105"/>
    </cofactor>
</comment>
<dbReference type="InterPro" id="IPR050138">
    <property type="entry name" value="DHOase/Allantoinase_Hydrolase"/>
</dbReference>
<dbReference type="InterPro" id="IPR032466">
    <property type="entry name" value="Metal_Hydrolase"/>
</dbReference>
<evidence type="ECO:0000256" key="3">
    <source>
        <dbReference type="ARBA" id="ARBA00010286"/>
    </source>
</evidence>
<protein>
    <recommendedName>
        <fullName evidence="6">Amidohydrolase-related domain-containing protein</fullName>
    </recommendedName>
</protein>
<dbReference type="InterPro" id="IPR002195">
    <property type="entry name" value="Dihydroorotase_CS"/>
</dbReference>
<keyword evidence="5" id="KW-0378">Hydrolase</keyword>
<comment type="caution">
    <text evidence="7">The sequence shown here is derived from an EMBL/GenBank/DDBJ whole genome shotgun (WGS) entry which is preliminary data.</text>
</comment>
<sequence length="353" mass="39882">MSKIIKLPGLIDIHVHLRDPGQTYKEDFYSGTCAALAGGVTTVFDMPNNIEPIFSYKKLTEKMTIAGQKAVCDFGLYFGTDGKNTDEFSKVQKLVTGLKIYLNLTTGKYLVDDEKLVEKVFQTWPKDKVIIVHAEGDKIDLAIDLCRKYKNKLHITHVVTRNDLEKIMDAKLLKLSITCDVTPHHLFLTEKDLPYLDGFGEVKPSLASQSDADFLWDNLKFIDCIATDHAPHTLAEKKSFDPPSGMPGLETMLPLLLTAVSKNRISLEDIVRLTNINPQRIFGFKQEENTYVEVDTEEKYMIKGEELETKCGWSPYKGWKVKGKVKNVFIRGTKVFSEEKVLVTPGFGKNIPQ</sequence>
<dbReference type="STRING" id="1798384.A3D03_01515"/>
<dbReference type="EMBL" id="MFJN01000018">
    <property type="protein sequence ID" value="OGG21655.1"/>
    <property type="molecule type" value="Genomic_DNA"/>
</dbReference>
<dbReference type="PROSITE" id="PS00483">
    <property type="entry name" value="DIHYDROOROTASE_2"/>
    <property type="match status" value="1"/>
</dbReference>
<dbReference type="PANTHER" id="PTHR43668:SF2">
    <property type="entry name" value="ALLANTOINASE"/>
    <property type="match status" value="1"/>
</dbReference>
<dbReference type="GO" id="GO:0006145">
    <property type="term" value="P:purine nucleobase catabolic process"/>
    <property type="evidence" value="ECO:0007669"/>
    <property type="project" value="TreeGrafter"/>
</dbReference>
<name>A0A1F6AAA1_9BACT</name>
<dbReference type="PANTHER" id="PTHR43668">
    <property type="entry name" value="ALLANTOINASE"/>
    <property type="match status" value="1"/>
</dbReference>
<gene>
    <name evidence="7" type="ORF">A3D03_01515</name>
</gene>
<dbReference type="SUPFAM" id="SSF51556">
    <property type="entry name" value="Metallo-dependent hydrolases"/>
    <property type="match status" value="1"/>
</dbReference>
<feature type="domain" description="Amidohydrolase-related" evidence="6">
    <location>
        <begin position="6"/>
        <end position="285"/>
    </location>
</feature>
<dbReference type="AlphaFoldDB" id="A0A1F6AAA1"/>
<dbReference type="Gene3D" id="3.20.20.140">
    <property type="entry name" value="Metal-dependent hydrolases"/>
    <property type="match status" value="1"/>
</dbReference>
<evidence type="ECO:0000256" key="5">
    <source>
        <dbReference type="ARBA" id="ARBA00022801"/>
    </source>
</evidence>
<evidence type="ECO:0000256" key="1">
    <source>
        <dbReference type="ARBA" id="ARBA00001947"/>
    </source>
</evidence>
<evidence type="ECO:0000256" key="4">
    <source>
        <dbReference type="ARBA" id="ARBA00022723"/>
    </source>
</evidence>
<dbReference type="FunFam" id="3.20.20.140:FF:000036">
    <property type="entry name" value="Carbamoyl-phosphate synthase large chain"/>
    <property type="match status" value="1"/>
</dbReference>